<keyword evidence="1" id="KW-0732">Signal</keyword>
<comment type="caution">
    <text evidence="2">The sequence shown here is derived from an EMBL/GenBank/DDBJ whole genome shotgun (WGS) entry which is preliminary data.</text>
</comment>
<dbReference type="Gene3D" id="2.30.30.100">
    <property type="match status" value="3"/>
</dbReference>
<dbReference type="Proteomes" id="UP001387293">
    <property type="component" value="Unassembled WGS sequence"/>
</dbReference>
<evidence type="ECO:0000313" key="2">
    <source>
        <dbReference type="EMBL" id="MEI9413266.1"/>
    </source>
</evidence>
<dbReference type="RefSeq" id="WP_337109581.1">
    <property type="nucleotide sequence ID" value="NZ_JAPYKS010000080.1"/>
</dbReference>
<dbReference type="InterPro" id="IPR028994">
    <property type="entry name" value="Integrin_alpha_N"/>
</dbReference>
<sequence length="305" mass="30492">APVLSSVATSATYTENAAAQTLSPSLTVSDDDNTTLVGATIRISAGGFAGDVLAAITTGTSISATWNAANESLFLSGSDTLAHYQQVLGTVTFSSTSDNPTDFGGDTTRTIEWQVNDGTPVTGDLYQGQTQYSVQASIGGPFIVAMGDLNGDGRADLVAANVDANNVAVLLGDGQGGFGPATTFATGIGPTWVAMADLNGDGKLDLVTSNVNSSNASVLLGDGLGGFGAATNFNTGTNPRSVSLGDVNGDGKLDMVTGNQNSNSISVLLGNGDGTFAATTNFTVAGGAHYSTVLADLNGDGKLDL</sequence>
<dbReference type="PANTHER" id="PTHR46580">
    <property type="entry name" value="SENSOR KINASE-RELATED"/>
    <property type="match status" value="1"/>
</dbReference>
<feature type="non-terminal residue" evidence="2">
    <location>
        <position position="305"/>
    </location>
</feature>
<dbReference type="PANTHER" id="PTHR46580:SF2">
    <property type="entry name" value="MAM DOMAIN-CONTAINING PROTEIN"/>
    <property type="match status" value="1"/>
</dbReference>
<protein>
    <submittedName>
        <fullName evidence="2">VCBS repeat-containing protein</fullName>
    </submittedName>
</protein>
<feature type="non-terminal residue" evidence="2">
    <location>
        <position position="1"/>
    </location>
</feature>
<gene>
    <name evidence="2" type="ORF">O7A60_31730</name>
</gene>
<keyword evidence="3" id="KW-1185">Reference proteome</keyword>
<dbReference type="InterPro" id="IPR013517">
    <property type="entry name" value="FG-GAP"/>
</dbReference>
<evidence type="ECO:0000256" key="1">
    <source>
        <dbReference type="ARBA" id="ARBA00022729"/>
    </source>
</evidence>
<reference evidence="2 3" key="1">
    <citation type="submission" date="2022-12" db="EMBL/GenBank/DDBJ databases">
        <authorList>
            <person name="Muema E."/>
        </authorList>
    </citation>
    <scope>NUCLEOTIDE SEQUENCE [LARGE SCALE GENOMIC DNA]</scope>
    <source>
        <strain evidence="3">1326</strain>
    </source>
</reference>
<dbReference type="EMBL" id="JAPYKS010000080">
    <property type="protein sequence ID" value="MEI9413266.1"/>
    <property type="molecule type" value="Genomic_DNA"/>
</dbReference>
<accession>A0ABU8L5N7</accession>
<dbReference type="SUPFAM" id="SSF69318">
    <property type="entry name" value="Integrin alpha N-terminal domain"/>
    <property type="match status" value="1"/>
</dbReference>
<organism evidence="2 3">
    <name type="scientific">Mesorhizobium salmacidum</name>
    <dbReference type="NCBI Taxonomy" id="3015171"/>
    <lineage>
        <taxon>Bacteria</taxon>
        <taxon>Pseudomonadati</taxon>
        <taxon>Pseudomonadota</taxon>
        <taxon>Alphaproteobacteria</taxon>
        <taxon>Hyphomicrobiales</taxon>
        <taxon>Phyllobacteriaceae</taxon>
        <taxon>Mesorhizobium</taxon>
    </lineage>
</organism>
<name>A0ABU8L5N7_9HYPH</name>
<dbReference type="Pfam" id="PF13517">
    <property type="entry name" value="FG-GAP_3"/>
    <property type="match status" value="2"/>
</dbReference>
<proteinExistence type="predicted"/>
<evidence type="ECO:0000313" key="3">
    <source>
        <dbReference type="Proteomes" id="UP001387293"/>
    </source>
</evidence>